<feature type="transmembrane region" description="Helical" evidence="7">
    <location>
        <begin position="150"/>
        <end position="172"/>
    </location>
</feature>
<protein>
    <submittedName>
        <fullName evidence="9">MFS transporter</fullName>
    </submittedName>
</protein>
<feature type="transmembrane region" description="Helical" evidence="7">
    <location>
        <begin position="89"/>
        <end position="106"/>
    </location>
</feature>
<evidence type="ECO:0000256" key="5">
    <source>
        <dbReference type="ARBA" id="ARBA00022989"/>
    </source>
</evidence>
<dbReference type="InterPro" id="IPR001958">
    <property type="entry name" value="Tet-R_TetA/multi-R_MdtG-like"/>
</dbReference>
<keyword evidence="10" id="KW-1185">Reference proteome</keyword>
<sequence length="423" mass="43402">MTSRIPAGDSTVDPGTRRMLARFAPMIYGPTMLFGLGEGALLPLLPVIATSLGADIAQAALIAGAVVAARMLGNLPAGWLVARIGERRAMAIAGCLALAGGIAVLLAPTLLLLAAAVVLIGLSAAVFGLARHAFMTTRVPLHYRARALSVLGGAFRLGMFTGPFAAAGLLALTGTETAAAWCFIAALAMLVALVLFGRDPEEQLRSEGLLPTAARAGAERRPRSDGVLRTMWRNRGLLARVGLPAASLAAVRQARISLLPLWGVSIGLPGEVIALVVGLTGALEFALFYTSGQIMDRFGRLWAALPAMVLMGGAFLGLALTHDLTHATGWFVVAAVVVGIGNGLSSGILMTLGADLAPPEDPAPFLGSWRTLHDAGGASAPLIVAAVAAAWSLPAATAVIGVIGLLGAAGFTVWVPRLVPHRR</sequence>
<name>A0A9W6FS89_9MICO</name>
<dbReference type="SUPFAM" id="SSF103473">
    <property type="entry name" value="MFS general substrate transporter"/>
    <property type="match status" value="1"/>
</dbReference>
<dbReference type="Proteomes" id="UP001144396">
    <property type="component" value="Unassembled WGS sequence"/>
</dbReference>
<comment type="caution">
    <text evidence="9">The sequence shown here is derived from an EMBL/GenBank/DDBJ whole genome shotgun (WGS) entry which is preliminary data.</text>
</comment>
<feature type="transmembrane region" description="Helical" evidence="7">
    <location>
        <begin position="112"/>
        <end position="130"/>
    </location>
</feature>
<dbReference type="PANTHER" id="PTHR23517">
    <property type="entry name" value="RESISTANCE PROTEIN MDTM, PUTATIVE-RELATED-RELATED"/>
    <property type="match status" value="1"/>
</dbReference>
<keyword evidence="6 7" id="KW-0472">Membrane</keyword>
<keyword evidence="5 7" id="KW-1133">Transmembrane helix</keyword>
<dbReference type="EMBL" id="BSDP01000001">
    <property type="protein sequence ID" value="GLI27903.1"/>
    <property type="molecule type" value="Genomic_DNA"/>
</dbReference>
<feature type="transmembrane region" description="Helical" evidence="7">
    <location>
        <begin position="301"/>
        <end position="321"/>
    </location>
</feature>
<proteinExistence type="predicted"/>
<dbReference type="Gene3D" id="1.20.1250.20">
    <property type="entry name" value="MFS general substrate transporter like domains"/>
    <property type="match status" value="2"/>
</dbReference>
<feature type="transmembrane region" description="Helical" evidence="7">
    <location>
        <begin position="61"/>
        <end position="82"/>
    </location>
</feature>
<dbReference type="InterPro" id="IPR036259">
    <property type="entry name" value="MFS_trans_sf"/>
</dbReference>
<keyword evidence="3" id="KW-1003">Cell membrane</keyword>
<dbReference type="AlphaFoldDB" id="A0A9W6FS89"/>
<evidence type="ECO:0000256" key="4">
    <source>
        <dbReference type="ARBA" id="ARBA00022692"/>
    </source>
</evidence>
<dbReference type="PANTHER" id="PTHR23517:SF3">
    <property type="entry name" value="INTEGRAL MEMBRANE TRANSPORT PROTEIN"/>
    <property type="match status" value="1"/>
</dbReference>
<dbReference type="InterPro" id="IPR011701">
    <property type="entry name" value="MFS"/>
</dbReference>
<evidence type="ECO:0000313" key="10">
    <source>
        <dbReference type="Proteomes" id="UP001144396"/>
    </source>
</evidence>
<dbReference type="PROSITE" id="PS50850">
    <property type="entry name" value="MFS"/>
    <property type="match status" value="1"/>
</dbReference>
<evidence type="ECO:0000256" key="3">
    <source>
        <dbReference type="ARBA" id="ARBA00022475"/>
    </source>
</evidence>
<evidence type="ECO:0000256" key="7">
    <source>
        <dbReference type="SAM" id="Phobius"/>
    </source>
</evidence>
<evidence type="ECO:0000256" key="6">
    <source>
        <dbReference type="ARBA" id="ARBA00023136"/>
    </source>
</evidence>
<reference evidence="9" key="1">
    <citation type="submission" date="2022-12" db="EMBL/GenBank/DDBJ databases">
        <title>Reference genome sequencing for broad-spectrum identification of bacterial and archaeal isolates by mass spectrometry.</title>
        <authorList>
            <person name="Sekiguchi Y."/>
            <person name="Tourlousse D.M."/>
        </authorList>
    </citation>
    <scope>NUCLEOTIDE SEQUENCE</scope>
    <source>
        <strain evidence="9">14</strain>
    </source>
</reference>
<evidence type="ECO:0000256" key="2">
    <source>
        <dbReference type="ARBA" id="ARBA00022448"/>
    </source>
</evidence>
<dbReference type="InterPro" id="IPR020846">
    <property type="entry name" value="MFS_dom"/>
</dbReference>
<organism evidence="9 10">
    <name type="scientific">Agromyces rhizosphaerae</name>
    <dbReference type="NCBI Taxonomy" id="88374"/>
    <lineage>
        <taxon>Bacteria</taxon>
        <taxon>Bacillati</taxon>
        <taxon>Actinomycetota</taxon>
        <taxon>Actinomycetes</taxon>
        <taxon>Micrococcales</taxon>
        <taxon>Microbacteriaceae</taxon>
        <taxon>Agromyces</taxon>
    </lineage>
</organism>
<evidence type="ECO:0000313" key="9">
    <source>
        <dbReference type="EMBL" id="GLI27903.1"/>
    </source>
</evidence>
<dbReference type="GO" id="GO:0022857">
    <property type="term" value="F:transmembrane transporter activity"/>
    <property type="evidence" value="ECO:0007669"/>
    <property type="project" value="InterPro"/>
</dbReference>
<feature type="transmembrane region" description="Helical" evidence="7">
    <location>
        <begin position="266"/>
        <end position="289"/>
    </location>
</feature>
<evidence type="ECO:0000256" key="1">
    <source>
        <dbReference type="ARBA" id="ARBA00004651"/>
    </source>
</evidence>
<feature type="transmembrane region" description="Helical" evidence="7">
    <location>
        <begin position="178"/>
        <end position="196"/>
    </location>
</feature>
<keyword evidence="4 7" id="KW-0812">Transmembrane</keyword>
<evidence type="ECO:0000259" key="8">
    <source>
        <dbReference type="PROSITE" id="PS50850"/>
    </source>
</evidence>
<dbReference type="GO" id="GO:0005886">
    <property type="term" value="C:plasma membrane"/>
    <property type="evidence" value="ECO:0007669"/>
    <property type="project" value="UniProtKB-SubCell"/>
</dbReference>
<feature type="transmembrane region" description="Helical" evidence="7">
    <location>
        <begin position="399"/>
        <end position="419"/>
    </location>
</feature>
<dbReference type="PRINTS" id="PR01035">
    <property type="entry name" value="TCRTETA"/>
</dbReference>
<dbReference type="Pfam" id="PF07690">
    <property type="entry name" value="MFS_1"/>
    <property type="match status" value="1"/>
</dbReference>
<dbReference type="InterPro" id="IPR050171">
    <property type="entry name" value="MFS_Transporters"/>
</dbReference>
<feature type="transmembrane region" description="Helical" evidence="7">
    <location>
        <begin position="27"/>
        <end position="49"/>
    </location>
</feature>
<gene>
    <name evidence="9" type="ORF">ARHIZOSPH14_21450</name>
</gene>
<keyword evidence="2" id="KW-0813">Transport</keyword>
<feature type="domain" description="Major facilitator superfamily (MFS) profile" evidence="8">
    <location>
        <begin position="23"/>
        <end position="419"/>
    </location>
</feature>
<feature type="transmembrane region" description="Helical" evidence="7">
    <location>
        <begin position="327"/>
        <end position="354"/>
    </location>
</feature>
<accession>A0A9W6FS89</accession>
<comment type="subcellular location">
    <subcellularLocation>
        <location evidence="1">Cell membrane</location>
        <topology evidence="1">Multi-pass membrane protein</topology>
    </subcellularLocation>
</comment>